<feature type="region of interest" description="Disordered" evidence="13">
    <location>
        <begin position="119"/>
        <end position="171"/>
    </location>
</feature>
<dbReference type="InterPro" id="IPR045028">
    <property type="entry name" value="DinG/Rad3-like"/>
</dbReference>
<keyword evidence="12" id="KW-0539">Nucleus</keyword>
<dbReference type="PROSITE" id="PS51193">
    <property type="entry name" value="HELICASE_ATP_BIND_2"/>
    <property type="match status" value="1"/>
</dbReference>
<comment type="subcellular location">
    <subcellularLocation>
        <location evidence="2">Nucleus</location>
    </subcellularLocation>
</comment>
<dbReference type="PANTHER" id="PTHR11472">
    <property type="entry name" value="DNA REPAIR DEAD HELICASE RAD3/XP-D SUBFAMILY MEMBER"/>
    <property type="match status" value="1"/>
</dbReference>
<evidence type="ECO:0000256" key="8">
    <source>
        <dbReference type="ARBA" id="ARBA00022840"/>
    </source>
</evidence>
<sequence>MDEFSFPFPPYDIQVSLMREIRKCVEGGKVGIFESPTGTGKSLSTICATLSWLECFEREQREQLEKQLKDAEEIGNDDGDDWVAAYKKKFEAKRQASGAEEKLQNLRLIDERIKQARSDKKERKRRCAADDMDDELPLSNENDDDPDKDIAPDEEYSSDDESTSQNSAKEPSCTKIFYASRTHSQLQQFASEILKTRFRPRIVTVGSRQALCVNDVVRSLKHSHLINEKCDELRHKKTANKRQKVDQNHKVSSSVPQCSCPYWRADPIEDLTDQILSLKLPTVSKVVQSGKALFACPYFASRSSLAMCQVVLLPYQVLLHKSTREAWGVNLEGNVVIIDEAHNLLQTVAAVHSVELSQSAITVALSLIRDYIERFRSRLKAKNLLYIRQLLSLTRALGHVLSTYSNATSDSVFSLSRFLVELDCFELNFFKLLHYMEKTRLCKKFHGFFVRYRGAAVKRNEKKPNIEGPLGGIQTFMHLMQTAHQQQSSPSAVEDENASAEGIDENLAGTTSSPLYLIKHFTEALTTKCSDARIIIERATADHPARFKFLLLNPAEKLKDIVETARSVILIGGTMEPAQQLLHSLNTLCEVPSDNIVRFSCGHVIDDNQLVALSLGKGPAGQELSLTYANRSSPSTLSALSMCLLNVMRHVPHGAIVFFPSYDYMALFEKALKEGSLFEKFQKLKLLLFESKSGHSSALWNEFVRAAHSPQGAMLCAVVGGKLSEGINFSDDLGRCVIMIGLPYPNKNNVELIEKMKYLDATLGSGAGSDLYETSCIHAVNQAIGRAIRHRHDYAAIVLIDSRYSQPNIQKGLPGWILSRLKQCNNFGELISQISAFFKMRKQIALSSK</sequence>
<evidence type="ECO:0000256" key="10">
    <source>
        <dbReference type="ARBA" id="ARBA00023014"/>
    </source>
</evidence>
<organism evidence="15 16">
    <name type="scientific">Ascaris lumbricoides</name>
    <name type="common">Giant roundworm</name>
    <dbReference type="NCBI Taxonomy" id="6252"/>
    <lineage>
        <taxon>Eukaryota</taxon>
        <taxon>Metazoa</taxon>
        <taxon>Ecdysozoa</taxon>
        <taxon>Nematoda</taxon>
        <taxon>Chromadorea</taxon>
        <taxon>Rhabditida</taxon>
        <taxon>Spirurina</taxon>
        <taxon>Ascaridomorpha</taxon>
        <taxon>Ascaridoidea</taxon>
        <taxon>Ascarididae</taxon>
        <taxon>Ascaris</taxon>
    </lineage>
</organism>
<dbReference type="SUPFAM" id="SSF52540">
    <property type="entry name" value="P-loop containing nucleoside triphosphate hydrolases"/>
    <property type="match status" value="2"/>
</dbReference>
<evidence type="ECO:0000256" key="2">
    <source>
        <dbReference type="ARBA" id="ARBA00004123"/>
    </source>
</evidence>
<reference evidence="16" key="1">
    <citation type="submission" date="2023-03" db="UniProtKB">
        <authorList>
            <consortium name="WormBaseParasite"/>
        </authorList>
    </citation>
    <scope>IDENTIFICATION</scope>
</reference>
<evidence type="ECO:0000259" key="14">
    <source>
        <dbReference type="PROSITE" id="PS51193"/>
    </source>
</evidence>
<proteinExistence type="inferred from homology"/>
<dbReference type="AlphaFoldDB" id="A0A9J2P928"/>
<dbReference type="GO" id="GO:0016818">
    <property type="term" value="F:hydrolase activity, acting on acid anhydrides, in phosphorus-containing anhydrides"/>
    <property type="evidence" value="ECO:0007669"/>
    <property type="project" value="InterPro"/>
</dbReference>
<dbReference type="PANTHER" id="PTHR11472:SF41">
    <property type="entry name" value="ATP-DEPENDENT DNA HELICASE DDX11-RELATED"/>
    <property type="match status" value="1"/>
</dbReference>
<dbReference type="Pfam" id="PF06733">
    <property type="entry name" value="DEAD_2"/>
    <property type="match status" value="1"/>
</dbReference>
<keyword evidence="10" id="KW-0411">Iron-sulfur</keyword>
<dbReference type="Gene3D" id="3.40.50.300">
    <property type="entry name" value="P-loop containing nucleotide triphosphate hydrolases"/>
    <property type="match status" value="3"/>
</dbReference>
<evidence type="ECO:0000313" key="15">
    <source>
        <dbReference type="Proteomes" id="UP000036681"/>
    </source>
</evidence>
<dbReference type="InterPro" id="IPR006555">
    <property type="entry name" value="ATP-dep_Helicase_C"/>
</dbReference>
<dbReference type="InterPro" id="IPR027417">
    <property type="entry name" value="P-loop_NTPase"/>
</dbReference>
<comment type="cofactor">
    <cofactor evidence="1">
        <name>[4Fe-4S] cluster</name>
        <dbReference type="ChEBI" id="CHEBI:49883"/>
    </cofactor>
</comment>
<name>A0A9J2P928_ASCLU</name>
<keyword evidence="5" id="KW-0547">Nucleotide-binding</keyword>
<evidence type="ECO:0000256" key="7">
    <source>
        <dbReference type="ARBA" id="ARBA00022806"/>
    </source>
</evidence>
<evidence type="ECO:0000256" key="5">
    <source>
        <dbReference type="ARBA" id="ARBA00022741"/>
    </source>
</evidence>
<dbReference type="GO" id="GO:0034085">
    <property type="term" value="P:establishment of sister chromatid cohesion"/>
    <property type="evidence" value="ECO:0007669"/>
    <property type="project" value="TreeGrafter"/>
</dbReference>
<dbReference type="GO" id="GO:0005524">
    <property type="term" value="F:ATP binding"/>
    <property type="evidence" value="ECO:0007669"/>
    <property type="project" value="UniProtKB-KW"/>
</dbReference>
<dbReference type="GO" id="GO:0046872">
    <property type="term" value="F:metal ion binding"/>
    <property type="evidence" value="ECO:0007669"/>
    <property type="project" value="UniProtKB-KW"/>
</dbReference>
<evidence type="ECO:0000256" key="3">
    <source>
        <dbReference type="ARBA" id="ARBA00008435"/>
    </source>
</evidence>
<dbReference type="InterPro" id="IPR010614">
    <property type="entry name" value="RAD3-like_helicase_DEAD"/>
</dbReference>
<evidence type="ECO:0000256" key="4">
    <source>
        <dbReference type="ARBA" id="ARBA00022723"/>
    </source>
</evidence>
<dbReference type="SMART" id="SM00488">
    <property type="entry name" value="DEXDc2"/>
    <property type="match status" value="1"/>
</dbReference>
<dbReference type="GO" id="GO:0005634">
    <property type="term" value="C:nucleus"/>
    <property type="evidence" value="ECO:0007669"/>
    <property type="project" value="UniProtKB-SubCell"/>
</dbReference>
<evidence type="ECO:0000256" key="11">
    <source>
        <dbReference type="ARBA" id="ARBA00023235"/>
    </source>
</evidence>
<dbReference type="GO" id="GO:0051536">
    <property type="term" value="F:iron-sulfur cluster binding"/>
    <property type="evidence" value="ECO:0007669"/>
    <property type="project" value="UniProtKB-KW"/>
</dbReference>
<dbReference type="InterPro" id="IPR013020">
    <property type="entry name" value="Rad3/Chl1-like"/>
</dbReference>
<keyword evidence="4" id="KW-0479">Metal-binding</keyword>
<protein>
    <submittedName>
        <fullName evidence="16">Helicase ATP-binding domain-containing protein</fullName>
    </submittedName>
</protein>
<evidence type="ECO:0000256" key="13">
    <source>
        <dbReference type="SAM" id="MobiDB-lite"/>
    </source>
</evidence>
<keyword evidence="6" id="KW-0378">Hydrolase</keyword>
<dbReference type="GO" id="GO:0003678">
    <property type="term" value="F:DNA helicase activity"/>
    <property type="evidence" value="ECO:0007669"/>
    <property type="project" value="InterPro"/>
</dbReference>
<accession>A0A9J2P928</accession>
<dbReference type="WBParaSite" id="ALUE_0000641501-mRNA-1">
    <property type="protein sequence ID" value="ALUE_0000641501-mRNA-1"/>
    <property type="gene ID" value="ALUE_0000641501"/>
</dbReference>
<feature type="domain" description="Helicase ATP-binding" evidence="14">
    <location>
        <begin position="1"/>
        <end position="391"/>
    </location>
</feature>
<keyword evidence="15" id="KW-1185">Reference proteome</keyword>
<dbReference type="GO" id="GO:0006139">
    <property type="term" value="P:nucleobase-containing compound metabolic process"/>
    <property type="evidence" value="ECO:0007669"/>
    <property type="project" value="InterPro"/>
</dbReference>
<dbReference type="SMART" id="SM00491">
    <property type="entry name" value="HELICc2"/>
    <property type="match status" value="1"/>
</dbReference>
<dbReference type="CDD" id="cd18788">
    <property type="entry name" value="SF2_C_XPD"/>
    <property type="match status" value="1"/>
</dbReference>
<evidence type="ECO:0000256" key="9">
    <source>
        <dbReference type="ARBA" id="ARBA00023004"/>
    </source>
</evidence>
<comment type="similarity">
    <text evidence="3">Belongs to the DEAD box helicase family. DEAH subfamily. DDX11/CHL1 sub-subfamily.</text>
</comment>
<evidence type="ECO:0000256" key="12">
    <source>
        <dbReference type="ARBA" id="ARBA00023242"/>
    </source>
</evidence>
<evidence type="ECO:0000313" key="16">
    <source>
        <dbReference type="WBParaSite" id="ALUE_0000641501-mRNA-1"/>
    </source>
</evidence>
<dbReference type="InterPro" id="IPR006554">
    <property type="entry name" value="Helicase-like_DEXD_c2"/>
</dbReference>
<keyword evidence="11" id="KW-0413">Isomerase</keyword>
<dbReference type="Pfam" id="PF13307">
    <property type="entry name" value="Helicase_C_2"/>
    <property type="match status" value="1"/>
</dbReference>
<feature type="compositionally biased region" description="Acidic residues" evidence="13">
    <location>
        <begin position="130"/>
        <end position="162"/>
    </location>
</feature>
<dbReference type="NCBIfam" id="TIGR00604">
    <property type="entry name" value="rad3"/>
    <property type="match status" value="1"/>
</dbReference>
<evidence type="ECO:0000256" key="6">
    <source>
        <dbReference type="ARBA" id="ARBA00022801"/>
    </source>
</evidence>
<keyword evidence="9" id="KW-0408">Iron</keyword>
<dbReference type="GO" id="GO:0003677">
    <property type="term" value="F:DNA binding"/>
    <property type="evidence" value="ECO:0007669"/>
    <property type="project" value="InterPro"/>
</dbReference>
<dbReference type="Proteomes" id="UP000036681">
    <property type="component" value="Unplaced"/>
</dbReference>
<keyword evidence="8" id="KW-0067">ATP-binding</keyword>
<evidence type="ECO:0000256" key="1">
    <source>
        <dbReference type="ARBA" id="ARBA00001966"/>
    </source>
</evidence>
<dbReference type="InterPro" id="IPR014013">
    <property type="entry name" value="Helic_SF1/SF2_ATP-bd_DinG/Rad3"/>
</dbReference>
<keyword evidence="7" id="KW-0347">Helicase</keyword>